<evidence type="ECO:0008006" key="11">
    <source>
        <dbReference type="Google" id="ProtNLM"/>
    </source>
</evidence>
<dbReference type="InterPro" id="IPR042089">
    <property type="entry name" value="Peptidase_M13_dom_2"/>
</dbReference>
<feature type="domain" description="Peptidase M13 N-terminal" evidence="9">
    <location>
        <begin position="18"/>
        <end position="393"/>
    </location>
</feature>
<dbReference type="PANTHER" id="PTHR11733">
    <property type="entry name" value="ZINC METALLOPROTEASE FAMILY M13 NEPRILYSIN-RELATED"/>
    <property type="match status" value="1"/>
</dbReference>
<comment type="cofactor">
    <cofactor evidence="1">
        <name>Zn(2+)</name>
        <dbReference type="ChEBI" id="CHEBI:29105"/>
    </cofactor>
</comment>
<evidence type="ECO:0000256" key="6">
    <source>
        <dbReference type="ARBA" id="ARBA00022833"/>
    </source>
</evidence>
<evidence type="ECO:0000256" key="5">
    <source>
        <dbReference type="ARBA" id="ARBA00022801"/>
    </source>
</evidence>
<dbReference type="PRINTS" id="PR00786">
    <property type="entry name" value="NEPRILYSIN"/>
</dbReference>
<evidence type="ECO:0000256" key="4">
    <source>
        <dbReference type="ARBA" id="ARBA00022723"/>
    </source>
</evidence>
<dbReference type="InterPro" id="IPR000718">
    <property type="entry name" value="Peptidase_M13"/>
</dbReference>
<dbReference type="InterPro" id="IPR018497">
    <property type="entry name" value="Peptidase_M13_C"/>
</dbReference>
<protein>
    <recommendedName>
        <fullName evidence="11">Peptidase</fullName>
    </recommendedName>
</protein>
<dbReference type="GO" id="GO:0005886">
    <property type="term" value="C:plasma membrane"/>
    <property type="evidence" value="ECO:0007669"/>
    <property type="project" value="TreeGrafter"/>
</dbReference>
<keyword evidence="6" id="KW-0862">Zinc</keyword>
<evidence type="ECO:0000256" key="7">
    <source>
        <dbReference type="ARBA" id="ARBA00023049"/>
    </source>
</evidence>
<dbReference type="PROSITE" id="PS51885">
    <property type="entry name" value="NEPRILYSIN"/>
    <property type="match status" value="1"/>
</dbReference>
<dbReference type="GO" id="GO:0016485">
    <property type="term" value="P:protein processing"/>
    <property type="evidence" value="ECO:0007669"/>
    <property type="project" value="TreeGrafter"/>
</dbReference>
<dbReference type="Gene3D" id="3.40.390.10">
    <property type="entry name" value="Collagenase (Catalytic Domain)"/>
    <property type="match status" value="1"/>
</dbReference>
<accession>A0A6C0IAX2</accession>
<evidence type="ECO:0000256" key="2">
    <source>
        <dbReference type="ARBA" id="ARBA00007357"/>
    </source>
</evidence>
<dbReference type="Pfam" id="PF05649">
    <property type="entry name" value="Peptidase_M13_N"/>
    <property type="match status" value="1"/>
</dbReference>
<evidence type="ECO:0000256" key="3">
    <source>
        <dbReference type="ARBA" id="ARBA00022670"/>
    </source>
</evidence>
<dbReference type="InterPro" id="IPR024079">
    <property type="entry name" value="MetalloPept_cat_dom_sf"/>
</dbReference>
<evidence type="ECO:0000313" key="10">
    <source>
        <dbReference type="EMBL" id="QHT89889.1"/>
    </source>
</evidence>
<dbReference type="GO" id="GO:0046872">
    <property type="term" value="F:metal ion binding"/>
    <property type="evidence" value="ECO:0007669"/>
    <property type="project" value="UniProtKB-KW"/>
</dbReference>
<keyword evidence="7" id="KW-0482">Metalloprotease</keyword>
<evidence type="ECO:0000256" key="1">
    <source>
        <dbReference type="ARBA" id="ARBA00001947"/>
    </source>
</evidence>
<dbReference type="InterPro" id="IPR008753">
    <property type="entry name" value="Peptidase_M13_N"/>
</dbReference>
<dbReference type="AlphaFoldDB" id="A0A6C0IAX2"/>
<reference evidence="10" key="1">
    <citation type="journal article" date="2020" name="Nature">
        <title>Giant virus diversity and host interactions through global metagenomics.</title>
        <authorList>
            <person name="Schulz F."/>
            <person name="Roux S."/>
            <person name="Paez-Espino D."/>
            <person name="Jungbluth S."/>
            <person name="Walsh D.A."/>
            <person name="Denef V.J."/>
            <person name="McMahon K.D."/>
            <person name="Konstantinidis K.T."/>
            <person name="Eloe-Fadrosh E.A."/>
            <person name="Kyrpides N.C."/>
            <person name="Woyke T."/>
        </authorList>
    </citation>
    <scope>NUCLEOTIDE SEQUENCE</scope>
    <source>
        <strain evidence="10">GVMAG-M-3300023184-62</strain>
    </source>
</reference>
<comment type="similarity">
    <text evidence="2">Belongs to the peptidase M13 family.</text>
</comment>
<feature type="domain" description="Peptidase M13 C-terminal" evidence="8">
    <location>
        <begin position="446"/>
        <end position="646"/>
    </location>
</feature>
<keyword evidence="3" id="KW-0645">Protease</keyword>
<evidence type="ECO:0000259" key="8">
    <source>
        <dbReference type="Pfam" id="PF01431"/>
    </source>
</evidence>
<evidence type="ECO:0000259" key="9">
    <source>
        <dbReference type="Pfam" id="PF05649"/>
    </source>
</evidence>
<dbReference type="CDD" id="cd08662">
    <property type="entry name" value="M13"/>
    <property type="match status" value="1"/>
</dbReference>
<proteinExistence type="inferred from homology"/>
<dbReference type="Pfam" id="PF01431">
    <property type="entry name" value="Peptidase_M13"/>
    <property type="match status" value="1"/>
</dbReference>
<dbReference type="GO" id="GO:0004222">
    <property type="term" value="F:metalloendopeptidase activity"/>
    <property type="evidence" value="ECO:0007669"/>
    <property type="project" value="InterPro"/>
</dbReference>
<dbReference type="EMBL" id="MN740152">
    <property type="protein sequence ID" value="QHT89889.1"/>
    <property type="molecule type" value="Genomic_DNA"/>
</dbReference>
<sequence>MTKHKSPILFPPRTSVDPGDDFYTHINGNWIQKAHMQPFISSYSVSEEIEDGIAEELQKEITKSMDMVKAGQPLSNEREIIGILAISCLQTSYQKNSVKLLKTLLTKLNCIRDINDVASTLGDYTRYRINTIVSIFAGPETRNSNIIRINIGSGTIGLPDVSYYKAQAPGKMRTLLAYIKMLRILGKDFDIPNLELLSSFESSSVESLIKAAGDNEVLMSGSAIASKYKAIPWSIFWEASLDLSDSEWKSKQFLVLTKSWLSYINKLFKTLTLDQWKIWFAGNLILHMLPILPPPYDDMYFELMSKRLRGQTIKIPQKHLALFLCQQWLSVPLGKIYEDCCLDRSVLREAKHLAHIIQEAAINRIQKLDWLDSKTRKKAISKVKKVHFGIGIPEKWPKGFEGDGLVKDNLLQNILKLGEMRTLRDIELSKHKLDVQSWDDPVFAVNAYYYNEGNRLLIPAGILHKPFFDLEKSDGARLGGLGAVMGHELTHAFDVEGKDFDENGNAISWWSPGDNRAYNSRSKALVELFNSAKLKGHSVNGSLTLSENIADLGGLAIALEALNIILNKKKASESEKKRQYREFFISYAVSWRIKEKNAASLQSLIVDRHAPAMLRVNLVVSQFQEWYDVFDVTEQNHLYIPPENRIHIF</sequence>
<dbReference type="PANTHER" id="PTHR11733:SF167">
    <property type="entry name" value="FI17812P1-RELATED"/>
    <property type="match status" value="1"/>
</dbReference>
<dbReference type="Gene3D" id="1.10.1380.10">
    <property type="entry name" value="Neutral endopeptidase , domain2"/>
    <property type="match status" value="1"/>
</dbReference>
<dbReference type="SUPFAM" id="SSF55486">
    <property type="entry name" value="Metalloproteases ('zincins'), catalytic domain"/>
    <property type="match status" value="1"/>
</dbReference>
<organism evidence="10">
    <name type="scientific">viral metagenome</name>
    <dbReference type="NCBI Taxonomy" id="1070528"/>
    <lineage>
        <taxon>unclassified sequences</taxon>
        <taxon>metagenomes</taxon>
        <taxon>organismal metagenomes</taxon>
    </lineage>
</organism>
<keyword evidence="5" id="KW-0378">Hydrolase</keyword>
<keyword evidence="4" id="KW-0479">Metal-binding</keyword>
<name>A0A6C0IAX2_9ZZZZ</name>